<reference evidence="1 2" key="1">
    <citation type="submission" date="2020-08" db="EMBL/GenBank/DDBJ databases">
        <title>Genomic Encyclopedia of Type Strains, Phase IV (KMG-V): Genome sequencing to study the core and pangenomes of soil and plant-associated prokaryotes.</title>
        <authorList>
            <person name="Whitman W."/>
        </authorList>
    </citation>
    <scope>NUCLEOTIDE SEQUENCE [LARGE SCALE GENOMIC DNA]</scope>
    <source>
        <strain evidence="1 2">M8US30</strain>
    </source>
</reference>
<organism evidence="1 2">
    <name type="scientific">Tunturiibacter lichenicola</name>
    <dbReference type="NCBI Taxonomy" id="2051959"/>
    <lineage>
        <taxon>Bacteria</taxon>
        <taxon>Pseudomonadati</taxon>
        <taxon>Acidobacteriota</taxon>
        <taxon>Terriglobia</taxon>
        <taxon>Terriglobales</taxon>
        <taxon>Acidobacteriaceae</taxon>
        <taxon>Tunturiibacter</taxon>
    </lineage>
</organism>
<dbReference type="Proteomes" id="UP000569092">
    <property type="component" value="Unassembled WGS sequence"/>
</dbReference>
<gene>
    <name evidence="1" type="ORF">HDF10_002421</name>
</gene>
<proteinExistence type="predicted"/>
<evidence type="ECO:0000313" key="1">
    <source>
        <dbReference type="EMBL" id="MBB5344442.1"/>
    </source>
</evidence>
<dbReference type="AlphaFoldDB" id="A0A7W8JAL1"/>
<accession>A0A7W8JAL1</accession>
<name>A0A7W8JAL1_9BACT</name>
<evidence type="ECO:0000313" key="2">
    <source>
        <dbReference type="Proteomes" id="UP000569092"/>
    </source>
</evidence>
<comment type="caution">
    <text evidence="1">The sequence shown here is derived from an EMBL/GenBank/DDBJ whole genome shotgun (WGS) entry which is preliminary data.</text>
</comment>
<sequence>MWLSAMAMMRSLSLYAPRGGKPKHPLALVWLFGGPGIRQATSVGFFCDLSRPSTMIEGFATRKFLAEEKRRWAVAKRSLPSLKI</sequence>
<protein>
    <submittedName>
        <fullName evidence="1">Uncharacterized protein</fullName>
    </submittedName>
</protein>
<dbReference type="EMBL" id="JACHDZ010000003">
    <property type="protein sequence ID" value="MBB5344442.1"/>
    <property type="molecule type" value="Genomic_DNA"/>
</dbReference>